<evidence type="ECO:0000256" key="3">
    <source>
        <dbReference type="ARBA" id="ARBA00023274"/>
    </source>
</evidence>
<gene>
    <name evidence="6" type="ORF">K432DRAFT_445666</name>
</gene>
<dbReference type="PANTHER" id="PTHR10746">
    <property type="entry name" value="50S RIBOSOMAL PROTEIN L4"/>
    <property type="match status" value="1"/>
</dbReference>
<dbReference type="Pfam" id="PF00573">
    <property type="entry name" value="Ribosomal_L4"/>
    <property type="match status" value="1"/>
</dbReference>
<feature type="region of interest" description="Disordered" evidence="5">
    <location>
        <begin position="128"/>
        <end position="168"/>
    </location>
</feature>
<protein>
    <recommendedName>
        <fullName evidence="4">Large ribosomal subunit protein uL4m</fullName>
    </recommendedName>
</protein>
<dbReference type="NCBIfam" id="TIGR03953">
    <property type="entry name" value="rplD_bact"/>
    <property type="match status" value="1"/>
</dbReference>
<dbReference type="AlphaFoldDB" id="A0A8E2JC58"/>
<feature type="compositionally biased region" description="Low complexity" evidence="5">
    <location>
        <begin position="37"/>
        <end position="66"/>
    </location>
</feature>
<dbReference type="InterPro" id="IPR002136">
    <property type="entry name" value="Ribosomal_uL4"/>
</dbReference>
<keyword evidence="3" id="KW-0687">Ribonucleoprotein</keyword>
<dbReference type="OrthoDB" id="275876at2759"/>
<accession>A0A8E2JC58</accession>
<evidence type="ECO:0000313" key="7">
    <source>
        <dbReference type="Proteomes" id="UP000250266"/>
    </source>
</evidence>
<dbReference type="SUPFAM" id="SSF52166">
    <property type="entry name" value="Ribosomal protein L4"/>
    <property type="match status" value="1"/>
</dbReference>
<evidence type="ECO:0000256" key="5">
    <source>
        <dbReference type="SAM" id="MobiDB-lite"/>
    </source>
</evidence>
<proteinExistence type="inferred from homology"/>
<dbReference type="InterPro" id="IPR013005">
    <property type="entry name" value="Ribosomal_uL4-like"/>
</dbReference>
<evidence type="ECO:0000256" key="2">
    <source>
        <dbReference type="ARBA" id="ARBA00022980"/>
    </source>
</evidence>
<reference evidence="6 7" key="1">
    <citation type="journal article" date="2016" name="Nat. Commun.">
        <title>Ectomycorrhizal ecology is imprinted in the genome of the dominant symbiotic fungus Cenococcum geophilum.</title>
        <authorList>
            <consortium name="DOE Joint Genome Institute"/>
            <person name="Peter M."/>
            <person name="Kohler A."/>
            <person name="Ohm R.A."/>
            <person name="Kuo A."/>
            <person name="Krutzmann J."/>
            <person name="Morin E."/>
            <person name="Arend M."/>
            <person name="Barry K.W."/>
            <person name="Binder M."/>
            <person name="Choi C."/>
            <person name="Clum A."/>
            <person name="Copeland A."/>
            <person name="Grisel N."/>
            <person name="Haridas S."/>
            <person name="Kipfer T."/>
            <person name="LaButti K."/>
            <person name="Lindquist E."/>
            <person name="Lipzen A."/>
            <person name="Maire R."/>
            <person name="Meier B."/>
            <person name="Mihaltcheva S."/>
            <person name="Molinier V."/>
            <person name="Murat C."/>
            <person name="Poggeler S."/>
            <person name="Quandt C.A."/>
            <person name="Sperisen C."/>
            <person name="Tritt A."/>
            <person name="Tisserant E."/>
            <person name="Crous P.W."/>
            <person name="Henrissat B."/>
            <person name="Nehls U."/>
            <person name="Egli S."/>
            <person name="Spatafora J.W."/>
            <person name="Grigoriev I.V."/>
            <person name="Martin F.M."/>
        </authorList>
    </citation>
    <scope>NUCLEOTIDE SEQUENCE [LARGE SCALE GENOMIC DNA]</scope>
    <source>
        <strain evidence="6 7">CBS 459.81</strain>
    </source>
</reference>
<dbReference type="GO" id="GO:0006412">
    <property type="term" value="P:translation"/>
    <property type="evidence" value="ECO:0007669"/>
    <property type="project" value="InterPro"/>
</dbReference>
<keyword evidence="7" id="KW-1185">Reference proteome</keyword>
<dbReference type="GO" id="GO:0005840">
    <property type="term" value="C:ribosome"/>
    <property type="evidence" value="ECO:0007669"/>
    <property type="project" value="UniProtKB-KW"/>
</dbReference>
<sequence length="307" mass="33927">MASKSISNPLRGITFQLSRATISHNAIAKTTTTHLTRSLTTTTSSPPSSLLSTYPSANLTTSTTPTPLRPTPSPIGPQTILTTLHSFPTLEPLRLHPYPSSHLYLPTRRDILHRAIIYEGDRTRSGTASTKWRSEIHGSKRKLRPQKGTGMARLGSRGSPMLKGGGVAFGPKPRDFSTKLPRKIYDLAWRTALSYRYRKGELVIIDGEMEFEDPSPRYAAELFATHGWGHEDGRSLLLTGVEKAARPNLYAAMEGAGEHGRVLTVQEVDVKDLLECGRVVVERAALEWILEEHQSDLVKTRRVAGLE</sequence>
<feature type="region of interest" description="Disordered" evidence="5">
    <location>
        <begin position="37"/>
        <end position="73"/>
    </location>
</feature>
<dbReference type="InterPro" id="IPR023574">
    <property type="entry name" value="Ribosomal_uL4_dom_sf"/>
</dbReference>
<dbReference type="PANTHER" id="PTHR10746:SF6">
    <property type="entry name" value="LARGE RIBOSOMAL SUBUNIT PROTEIN UL4M"/>
    <property type="match status" value="1"/>
</dbReference>
<comment type="similarity">
    <text evidence="1">Belongs to the universal ribosomal protein uL4 family.</text>
</comment>
<evidence type="ECO:0000256" key="1">
    <source>
        <dbReference type="ARBA" id="ARBA00010528"/>
    </source>
</evidence>
<dbReference type="FunFam" id="3.40.1370.10:FF:000016">
    <property type="entry name" value="60S ribosomal protein L4, mitochondrial"/>
    <property type="match status" value="1"/>
</dbReference>
<evidence type="ECO:0000313" key="6">
    <source>
        <dbReference type="EMBL" id="OCK76982.1"/>
    </source>
</evidence>
<evidence type="ECO:0000256" key="4">
    <source>
        <dbReference type="ARBA" id="ARBA00040565"/>
    </source>
</evidence>
<name>A0A8E2JC58_9PEZI</name>
<keyword evidence="2 6" id="KW-0689">Ribosomal protein</keyword>
<dbReference type="GO" id="GO:0003735">
    <property type="term" value="F:structural constituent of ribosome"/>
    <property type="evidence" value="ECO:0007669"/>
    <property type="project" value="InterPro"/>
</dbReference>
<organism evidence="6 7">
    <name type="scientific">Lepidopterella palustris CBS 459.81</name>
    <dbReference type="NCBI Taxonomy" id="1314670"/>
    <lineage>
        <taxon>Eukaryota</taxon>
        <taxon>Fungi</taxon>
        <taxon>Dikarya</taxon>
        <taxon>Ascomycota</taxon>
        <taxon>Pezizomycotina</taxon>
        <taxon>Dothideomycetes</taxon>
        <taxon>Pleosporomycetidae</taxon>
        <taxon>Mytilinidiales</taxon>
        <taxon>Argynnaceae</taxon>
        <taxon>Lepidopterella</taxon>
    </lineage>
</organism>
<dbReference type="Gene3D" id="3.40.1370.10">
    <property type="match status" value="1"/>
</dbReference>
<dbReference type="Proteomes" id="UP000250266">
    <property type="component" value="Unassembled WGS sequence"/>
</dbReference>
<dbReference type="EMBL" id="KV745164">
    <property type="protein sequence ID" value="OCK76982.1"/>
    <property type="molecule type" value="Genomic_DNA"/>
</dbReference>
<dbReference type="GO" id="GO:1990904">
    <property type="term" value="C:ribonucleoprotein complex"/>
    <property type="evidence" value="ECO:0007669"/>
    <property type="project" value="UniProtKB-KW"/>
</dbReference>